<evidence type="ECO:0000313" key="4">
    <source>
        <dbReference type="Proteomes" id="UP000309231"/>
    </source>
</evidence>
<dbReference type="Proteomes" id="UP000309231">
    <property type="component" value="Chromosome"/>
</dbReference>
<reference evidence="3" key="1">
    <citation type="submission" date="2018-01" db="EMBL/GenBank/DDBJ databases">
        <title>Comparative genomics of Mycobacterium mucogenicum and Mycobacterium neoaurum clade members emphasizing tRNA and non-coding RNA.</title>
        <authorList>
            <person name="Behra P.R.K."/>
            <person name="Pettersson B.M.F."/>
            <person name="Das S."/>
            <person name="Dasgupta S."/>
            <person name="Kirsebom L.A."/>
        </authorList>
    </citation>
    <scope>NUCLEOTIDE SEQUENCE</scope>
    <source>
        <strain evidence="3">DSM 44124</strain>
    </source>
</reference>
<gene>
    <name evidence="2" type="ORF">C1S78_005390</name>
    <name evidence="3" type="ORF">C1S78_05380</name>
</gene>
<dbReference type="InterPro" id="IPR021005">
    <property type="entry name" value="Znf_CGNR"/>
</dbReference>
<dbReference type="GeneID" id="76724325"/>
<dbReference type="Pfam" id="PF11706">
    <property type="entry name" value="zf-CGNR"/>
    <property type="match status" value="1"/>
</dbReference>
<dbReference type="EMBL" id="POTL01000001">
    <property type="protein sequence ID" value="TLH51869.1"/>
    <property type="molecule type" value="Genomic_DNA"/>
</dbReference>
<protein>
    <submittedName>
        <fullName evidence="2">ABATE domain-containing protein</fullName>
    </submittedName>
</protein>
<evidence type="ECO:0000313" key="2">
    <source>
        <dbReference type="EMBL" id="QPG70433.1"/>
    </source>
</evidence>
<keyword evidence="4" id="KW-1185">Reference proteome</keyword>
<dbReference type="Gene3D" id="1.10.3300.10">
    <property type="entry name" value="Jann2411-like domain"/>
    <property type="match status" value="1"/>
</dbReference>
<dbReference type="PANTHER" id="PTHR35525">
    <property type="entry name" value="BLL6575 PROTEIN"/>
    <property type="match status" value="1"/>
</dbReference>
<dbReference type="EMBL" id="CP062008">
    <property type="protein sequence ID" value="QPG70433.1"/>
    <property type="molecule type" value="Genomic_DNA"/>
</dbReference>
<dbReference type="PANTHER" id="PTHR35525:SF3">
    <property type="entry name" value="BLL6575 PROTEIN"/>
    <property type="match status" value="1"/>
</dbReference>
<reference evidence="2 4" key="3">
    <citation type="journal article" date="2019" name="Sci. Rep.">
        <title>Insight into the biology of Mycobacterium mucogenicum and Mycobacterium neoaurum clade members.</title>
        <authorList>
            <person name="Behra P.R.K."/>
            <person name="Pettersson B.M.F."/>
            <person name="Ramesh M."/>
            <person name="Dasgupta S."/>
            <person name="Kirsebom L.A."/>
        </authorList>
    </citation>
    <scope>NUCLEOTIDE SEQUENCE [LARGE SCALE GENOMIC DNA]</scope>
    <source>
        <strain evidence="2 4">DSM 44124</strain>
    </source>
</reference>
<dbReference type="SUPFAM" id="SSF160904">
    <property type="entry name" value="Jann2411-like"/>
    <property type="match status" value="1"/>
</dbReference>
<dbReference type="InterPro" id="IPR023286">
    <property type="entry name" value="ABATE_dom_sf"/>
</dbReference>
<sequence length="196" mass="21676">MAATSRLERAQHAGFPVAGEPLAVDLADTIITATTPATDLLANETACRLWWDLQQDRLPDAALPPPMGPTVELRQAIREILDAQIAGTPPNDGAVSYVNRIAADVPRTRKLVRVPTGWASDIDYHAPTDQPYQLAVAFIADSLIDFLVGPTSERLRRCENPSCSMLFVAQDARRKFCTQNICANRTRAARHYHRHH</sequence>
<feature type="domain" description="Zinc finger CGNR" evidence="1">
    <location>
        <begin position="154"/>
        <end position="195"/>
    </location>
</feature>
<dbReference type="AlphaFoldDB" id="A0A8H2J9N7"/>
<reference evidence="2 4" key="2">
    <citation type="journal article" date="2019" name="BMC Evol. Biol.">
        <title>Comparative genomics of Mycobacterium mucogenicum and Mycobacterium neoaurum clade members emphasizing tRNA and non-coding RNA.</title>
        <authorList>
            <person name="Behra P.R.K."/>
            <person name="Pettersson B.M.F."/>
            <person name="Das S."/>
            <person name="Dasgupta S."/>
            <person name="Kirsebom L.A."/>
        </authorList>
    </citation>
    <scope>NUCLEOTIDE SEQUENCE [LARGE SCALE GENOMIC DNA]</scope>
    <source>
        <strain evidence="2 4">DSM 44124</strain>
    </source>
</reference>
<name>A0A8H2J9N7_MYCMU</name>
<dbReference type="RefSeq" id="WP_082371073.1">
    <property type="nucleotide sequence ID" value="NZ_ANBS01000001.1"/>
</dbReference>
<dbReference type="InterPro" id="IPR010852">
    <property type="entry name" value="ABATE"/>
</dbReference>
<accession>A0A8H2J9N7</accession>
<organism evidence="3">
    <name type="scientific">Mycolicibacterium mucogenicum DSM 44124</name>
    <dbReference type="NCBI Taxonomy" id="1226753"/>
    <lineage>
        <taxon>Bacteria</taxon>
        <taxon>Bacillati</taxon>
        <taxon>Actinomycetota</taxon>
        <taxon>Actinomycetes</taxon>
        <taxon>Mycobacteriales</taxon>
        <taxon>Mycobacteriaceae</taxon>
        <taxon>Mycolicibacterium</taxon>
    </lineage>
</organism>
<evidence type="ECO:0000259" key="1">
    <source>
        <dbReference type="Pfam" id="PF11706"/>
    </source>
</evidence>
<evidence type="ECO:0000313" key="3">
    <source>
        <dbReference type="EMBL" id="TLH51869.1"/>
    </source>
</evidence>
<dbReference type="Pfam" id="PF07336">
    <property type="entry name" value="ABATE"/>
    <property type="match status" value="1"/>
</dbReference>
<proteinExistence type="predicted"/>
<dbReference type="KEGG" id="mmuc:C1S78_005390"/>